<dbReference type="EMBL" id="BLQM01000049">
    <property type="protein sequence ID" value="GMH56089.1"/>
    <property type="molecule type" value="Genomic_DNA"/>
</dbReference>
<evidence type="ECO:0000259" key="2">
    <source>
        <dbReference type="SMART" id="SM01362"/>
    </source>
</evidence>
<feature type="compositionally biased region" description="Acidic residues" evidence="1">
    <location>
        <begin position="90"/>
        <end position="105"/>
    </location>
</feature>
<dbReference type="PANTHER" id="PTHR12858">
    <property type="entry name" value="RIBOSOME BIOGENESIS PROTEIN"/>
    <property type="match status" value="1"/>
</dbReference>
<evidence type="ECO:0000256" key="1">
    <source>
        <dbReference type="SAM" id="MobiDB-lite"/>
    </source>
</evidence>
<dbReference type="Pfam" id="PF04950">
    <property type="entry name" value="RIBIOP_C"/>
    <property type="match status" value="1"/>
</dbReference>
<sequence length="473" mass="53675">MFATPDGLDGEQNLVGFDGEDQLAEFDDMDEDDEENPKEPRPAGWSDYQSAWLEDADQEDLKSIGSEGETYDHGELSEMFNKKDAKNNPDDDEDMAEMEDDMEISESERKELAKRRRNAEEELEFPDEVQVGDGETASSRFARYRSLKSFRKSAWDPKENLPEDYASVFHFSNFKATARSVLQEQKEIGVDMSKSVESEKKGKKEGGDEDMKDDSDDEGYDLTSCVQSNTRVKITLSSFTQQHFATVSKNRALSLCSLLPHENKMSVLHFNICQTQKCETSNDSGVDNPVKSKDVLTFQVGWRTWQSKPIFSQNNLNSDKHKFERFLTPGAYMACSAYGPVTYGPCPVLIWREPRPGQKNRQLIATGSVMNADADRVVIKRIILTGYPVRVHKRTATVKYMFYNPEDVKWFKPAGLTTKHGLQGNIMESIGTHGAMKCLFQQPIKQHDTVCLTLYKRIYPKYEEGGSEALNVV</sequence>
<dbReference type="InterPro" id="IPR039761">
    <property type="entry name" value="Bms1/Tsr1"/>
</dbReference>
<feature type="compositionally biased region" description="Acidic residues" evidence="1">
    <location>
        <begin position="207"/>
        <end position="220"/>
    </location>
</feature>
<dbReference type="AlphaFoldDB" id="A0A9W7DTV4"/>
<feature type="non-terminal residue" evidence="3">
    <location>
        <position position="473"/>
    </location>
</feature>
<organism evidence="3 4">
    <name type="scientific">Triparma laevis f. inornata</name>
    <dbReference type="NCBI Taxonomy" id="1714386"/>
    <lineage>
        <taxon>Eukaryota</taxon>
        <taxon>Sar</taxon>
        <taxon>Stramenopiles</taxon>
        <taxon>Ochrophyta</taxon>
        <taxon>Bolidophyceae</taxon>
        <taxon>Parmales</taxon>
        <taxon>Triparmaceae</taxon>
        <taxon>Triparma</taxon>
    </lineage>
</organism>
<feature type="compositionally biased region" description="Basic and acidic residues" evidence="1">
    <location>
        <begin position="70"/>
        <end position="89"/>
    </location>
</feature>
<dbReference type="SMART" id="SM01362">
    <property type="entry name" value="DUF663"/>
    <property type="match status" value="1"/>
</dbReference>
<dbReference type="PANTHER" id="PTHR12858:SF1">
    <property type="entry name" value="PRE-RRNA-PROCESSING PROTEIN TSR1 HOMOLOG"/>
    <property type="match status" value="1"/>
</dbReference>
<dbReference type="GO" id="GO:0000462">
    <property type="term" value="P:maturation of SSU-rRNA from tricistronic rRNA transcript (SSU-rRNA, 5.8S rRNA, LSU-rRNA)"/>
    <property type="evidence" value="ECO:0007669"/>
    <property type="project" value="TreeGrafter"/>
</dbReference>
<dbReference type="GO" id="GO:0030688">
    <property type="term" value="C:preribosome, small subunit precursor"/>
    <property type="evidence" value="ECO:0007669"/>
    <property type="project" value="TreeGrafter"/>
</dbReference>
<evidence type="ECO:0000313" key="4">
    <source>
        <dbReference type="Proteomes" id="UP001162640"/>
    </source>
</evidence>
<dbReference type="GO" id="GO:0034511">
    <property type="term" value="F:U3 snoRNA binding"/>
    <property type="evidence" value="ECO:0007669"/>
    <property type="project" value="TreeGrafter"/>
</dbReference>
<feature type="non-terminal residue" evidence="3">
    <location>
        <position position="1"/>
    </location>
</feature>
<feature type="region of interest" description="Disordered" evidence="1">
    <location>
        <begin position="190"/>
        <end position="220"/>
    </location>
</feature>
<dbReference type="GO" id="GO:0005525">
    <property type="term" value="F:GTP binding"/>
    <property type="evidence" value="ECO:0007669"/>
    <property type="project" value="TreeGrafter"/>
</dbReference>
<dbReference type="GO" id="GO:0003924">
    <property type="term" value="F:GTPase activity"/>
    <property type="evidence" value="ECO:0007669"/>
    <property type="project" value="TreeGrafter"/>
</dbReference>
<feature type="compositionally biased region" description="Basic and acidic residues" evidence="1">
    <location>
        <begin position="190"/>
        <end position="206"/>
    </location>
</feature>
<dbReference type="InterPro" id="IPR007034">
    <property type="entry name" value="BMS1_TSR1_C"/>
</dbReference>
<proteinExistence type="predicted"/>
<feature type="domain" description="Ribosome biogenesis protein BMS1/TSR1 C-terminal" evidence="2">
    <location>
        <begin position="122"/>
        <end position="458"/>
    </location>
</feature>
<evidence type="ECO:0000313" key="3">
    <source>
        <dbReference type="EMBL" id="GMH56089.1"/>
    </source>
</evidence>
<reference evidence="4" key="1">
    <citation type="journal article" date="2023" name="Commun. Biol.">
        <title>Genome analysis of Parmales, the sister group of diatoms, reveals the evolutionary specialization of diatoms from phago-mixotrophs to photoautotrophs.</title>
        <authorList>
            <person name="Ban H."/>
            <person name="Sato S."/>
            <person name="Yoshikawa S."/>
            <person name="Yamada K."/>
            <person name="Nakamura Y."/>
            <person name="Ichinomiya M."/>
            <person name="Sato N."/>
            <person name="Blanc-Mathieu R."/>
            <person name="Endo H."/>
            <person name="Kuwata A."/>
            <person name="Ogata H."/>
        </authorList>
    </citation>
    <scope>NUCLEOTIDE SEQUENCE [LARGE SCALE GENOMIC DNA]</scope>
</reference>
<dbReference type="Proteomes" id="UP001162640">
    <property type="component" value="Unassembled WGS sequence"/>
</dbReference>
<gene>
    <name evidence="3" type="ORF">TL16_g02056</name>
</gene>
<dbReference type="GO" id="GO:0000479">
    <property type="term" value="P:endonucleolytic cleavage of tricistronic rRNA transcript (SSU-rRNA, 5.8S rRNA, LSU-rRNA)"/>
    <property type="evidence" value="ECO:0007669"/>
    <property type="project" value="TreeGrafter"/>
</dbReference>
<comment type="caution">
    <text evidence="3">The sequence shown here is derived from an EMBL/GenBank/DDBJ whole genome shotgun (WGS) entry which is preliminary data.</text>
</comment>
<name>A0A9W7DTV4_9STRA</name>
<feature type="region of interest" description="Disordered" evidence="1">
    <location>
        <begin position="1"/>
        <end position="131"/>
    </location>
</feature>
<protein>
    <recommendedName>
        <fullName evidence="2">Ribosome biogenesis protein BMS1/TSR1 C-terminal domain-containing protein</fullName>
    </recommendedName>
</protein>
<accession>A0A9W7DTV4</accession>
<feature type="compositionally biased region" description="Acidic residues" evidence="1">
    <location>
        <begin position="18"/>
        <end position="36"/>
    </location>
</feature>